<evidence type="ECO:0000313" key="2">
    <source>
        <dbReference type="EMBL" id="MBB5868224.1"/>
    </source>
</evidence>
<organism evidence="2 3">
    <name type="scientific">Allocatelliglobosispora scoriae</name>
    <dbReference type="NCBI Taxonomy" id="643052"/>
    <lineage>
        <taxon>Bacteria</taxon>
        <taxon>Bacillati</taxon>
        <taxon>Actinomycetota</taxon>
        <taxon>Actinomycetes</taxon>
        <taxon>Micromonosporales</taxon>
        <taxon>Micromonosporaceae</taxon>
        <taxon>Allocatelliglobosispora</taxon>
    </lineage>
</organism>
<dbReference type="RefSeq" id="WP_184833996.1">
    <property type="nucleotide sequence ID" value="NZ_JACHMN010000002.1"/>
</dbReference>
<reference evidence="2 3" key="1">
    <citation type="submission" date="2020-08" db="EMBL/GenBank/DDBJ databases">
        <title>Sequencing the genomes of 1000 actinobacteria strains.</title>
        <authorList>
            <person name="Klenk H.-P."/>
        </authorList>
    </citation>
    <scope>NUCLEOTIDE SEQUENCE [LARGE SCALE GENOMIC DNA]</scope>
    <source>
        <strain evidence="2 3">DSM 45362</strain>
    </source>
</reference>
<name>A0A841BIY5_9ACTN</name>
<protein>
    <recommendedName>
        <fullName evidence="4">Secreted protein</fullName>
    </recommendedName>
</protein>
<dbReference type="EMBL" id="JACHMN010000002">
    <property type="protein sequence ID" value="MBB5868224.1"/>
    <property type="molecule type" value="Genomic_DNA"/>
</dbReference>
<evidence type="ECO:0000256" key="1">
    <source>
        <dbReference type="SAM" id="SignalP"/>
    </source>
</evidence>
<evidence type="ECO:0000313" key="3">
    <source>
        <dbReference type="Proteomes" id="UP000587527"/>
    </source>
</evidence>
<comment type="caution">
    <text evidence="2">The sequence shown here is derived from an EMBL/GenBank/DDBJ whole genome shotgun (WGS) entry which is preliminary data.</text>
</comment>
<proteinExistence type="predicted"/>
<feature type="signal peptide" evidence="1">
    <location>
        <begin position="1"/>
        <end position="30"/>
    </location>
</feature>
<keyword evidence="1" id="KW-0732">Signal</keyword>
<evidence type="ECO:0008006" key="4">
    <source>
        <dbReference type="Google" id="ProtNLM"/>
    </source>
</evidence>
<sequence>MKATRFATLLSLCAVVTAGTIAGTATGAAAAPTGCTITYGSNWAQSICTGGTGQHRINMLQQHFMPGAGGIICNGNWAEVGQISYTPCANHTIVNVWITTQG</sequence>
<keyword evidence="3" id="KW-1185">Reference proteome</keyword>
<feature type="chain" id="PRO_5032603913" description="Secreted protein" evidence="1">
    <location>
        <begin position="31"/>
        <end position="102"/>
    </location>
</feature>
<dbReference type="Proteomes" id="UP000587527">
    <property type="component" value="Unassembled WGS sequence"/>
</dbReference>
<dbReference type="AlphaFoldDB" id="A0A841BIY5"/>
<accession>A0A841BIY5</accession>
<gene>
    <name evidence="2" type="ORF">F4553_001603</name>
</gene>